<feature type="compositionally biased region" description="Basic and acidic residues" evidence="1">
    <location>
        <begin position="225"/>
        <end position="234"/>
    </location>
</feature>
<feature type="region of interest" description="Disordered" evidence="1">
    <location>
        <begin position="693"/>
        <end position="870"/>
    </location>
</feature>
<comment type="caution">
    <text evidence="2">The sequence shown here is derived from an EMBL/GenBank/DDBJ whole genome shotgun (WGS) entry which is preliminary data.</text>
</comment>
<feature type="compositionally biased region" description="Polar residues" evidence="1">
    <location>
        <begin position="209"/>
        <end position="218"/>
    </location>
</feature>
<dbReference type="Proteomes" id="UP001213799">
    <property type="component" value="Unassembled WGS sequence"/>
</dbReference>
<feature type="compositionally biased region" description="Low complexity" evidence="1">
    <location>
        <begin position="776"/>
        <end position="793"/>
    </location>
</feature>
<gene>
    <name evidence="2" type="ORF">N7537_004411</name>
</gene>
<dbReference type="RefSeq" id="XP_056755216.1">
    <property type="nucleotide sequence ID" value="XM_056895468.1"/>
</dbReference>
<feature type="compositionally biased region" description="Low complexity" evidence="1">
    <location>
        <begin position="186"/>
        <end position="202"/>
    </location>
</feature>
<dbReference type="EMBL" id="JAQJAE010000002">
    <property type="protein sequence ID" value="KAJ5607792.1"/>
    <property type="molecule type" value="Genomic_DNA"/>
</dbReference>
<name>A0AAD6ECH7_9EURO</name>
<feature type="compositionally biased region" description="Acidic residues" evidence="1">
    <location>
        <begin position="452"/>
        <end position="476"/>
    </location>
</feature>
<sequence length="1019" mass="110806">MVFLRLSIKVYPREQLSSNSSSSWGRTLLGGRKTTNDDSSQGSAVSTTLKKPGVFLLVLEHPEEVSLGGLAGMIQEHWAKLHPELEPLAIKKILDDTKEDLDLYPDLTVADVWVDYGKARTDGLDQRGSVRVLQKPTTAAPERFPSVDQDWDAAIIAYERKRAMKDKKEEMETQFPAIQEEDEESSAQSVRSHSRSISQSHIQWEHSPESPQHTNNDPHVSARKSPIEHRHRDLPLSSVEIRDPVNTFPPVKSTGPTIAGTPPPRRESEELGESPSPAERRASSIRSQPTPASVAADSPGPQSEPHKLVKLPIASSTAKRTITQMPDDAESPPMSPAPKHIIPHQQTQSTEEAAACSGDIEPESAPQRIVKIPFKSGMTNGVNGQGHLAAVAANIVSQSPQKKQAETIIGISSEESSEEETDSEDDEVEAEKKHAKRDQRKTEDQTGSDNSDGSDSDSDSESESESESESDSEASEENGPKDEPITPRIDHSIPITGDVIDLEGDLQMDGPIVTRSSQSDHSRLSMLKTNGITHETQSRKRKQASEEPTSVKKARQGQAHPSTRPPSTPPRSVPAVVVPSQQTRQSISKSPSAQTSPVRKRVRAPSFSSPARQASVREENEAPPKPSQFGIGLGITKSPPSKQPVRLNPSQESEVASTQDSFGAPLFPTSNVNLADTPSLTYVNKQTPAIDKTKKLQSAIRAKDSPATERRSVSFAEGESLASSLDPAPRSTPRNTVISNSAPATNTIQGTPSSATPRKATSKARPAQQPPTSAVKSTLGTPSTSTSSKTTPKARVNKQTPKSTSENAQATPSSSQVVYPPGFDIEQLTQQVETEQKTKAQAKLDEKAQRSKEAAERSEIEHKLRESYDPQLTIILTEMKTLLNKLANSKLDYSKRKPLRVKLEALRNDLKVCEQRLEAQRSTPREPVAKAPKPTLKDMLSSQKQELAAKLRPEPKSAPPPRSDVYEVPSSGESESESESDSDSDSSSDDGSKSESDSGDIMPNGQSVKLRKPWAQRSK</sequence>
<dbReference type="AlphaFoldDB" id="A0AAD6ECH7"/>
<feature type="region of interest" description="Disordered" evidence="1">
    <location>
        <begin position="396"/>
        <end position="664"/>
    </location>
</feature>
<feature type="compositionally biased region" description="Basic and acidic residues" evidence="1">
    <location>
        <begin position="478"/>
        <end position="491"/>
    </location>
</feature>
<proteinExistence type="predicted"/>
<feature type="compositionally biased region" description="Polar residues" evidence="1">
    <location>
        <begin position="732"/>
        <end position="756"/>
    </location>
</feature>
<evidence type="ECO:0000313" key="2">
    <source>
        <dbReference type="EMBL" id="KAJ5607792.1"/>
    </source>
</evidence>
<keyword evidence="3" id="KW-1185">Reference proteome</keyword>
<evidence type="ECO:0000313" key="3">
    <source>
        <dbReference type="Proteomes" id="UP001213799"/>
    </source>
</evidence>
<feature type="region of interest" description="Disordered" evidence="1">
    <location>
        <begin position="17"/>
        <end position="45"/>
    </location>
</feature>
<feature type="compositionally biased region" description="Basic and acidic residues" evidence="1">
    <location>
        <begin position="916"/>
        <end position="928"/>
    </location>
</feature>
<feature type="compositionally biased region" description="Polar residues" evidence="1">
    <location>
        <begin position="314"/>
        <end position="324"/>
    </location>
</feature>
<feature type="region of interest" description="Disordered" evidence="1">
    <location>
        <begin position="916"/>
        <end position="1019"/>
    </location>
</feature>
<evidence type="ECO:0000256" key="1">
    <source>
        <dbReference type="SAM" id="MobiDB-lite"/>
    </source>
</evidence>
<feature type="compositionally biased region" description="Basic and acidic residues" evidence="1">
    <location>
        <begin position="701"/>
        <end position="712"/>
    </location>
</feature>
<feature type="compositionally biased region" description="Polar residues" evidence="1">
    <location>
        <begin position="797"/>
        <end position="817"/>
    </location>
</feature>
<protein>
    <recommendedName>
        <fullName evidence="4">Nucleolar protein Dnt1-like N-terminal domain-containing protein</fullName>
    </recommendedName>
</protein>
<feature type="compositionally biased region" description="Pro residues" evidence="1">
    <location>
        <begin position="563"/>
        <end position="572"/>
    </location>
</feature>
<reference evidence="2" key="2">
    <citation type="submission" date="2023-01" db="EMBL/GenBank/DDBJ databases">
        <authorList>
            <person name="Petersen C."/>
        </authorList>
    </citation>
    <scope>NUCLEOTIDE SEQUENCE</scope>
    <source>
        <strain evidence="2">IBT 12815</strain>
    </source>
</reference>
<feature type="compositionally biased region" description="Basic residues" evidence="1">
    <location>
        <begin position="1009"/>
        <end position="1019"/>
    </location>
</feature>
<feature type="compositionally biased region" description="Acidic residues" evidence="1">
    <location>
        <begin position="974"/>
        <end position="988"/>
    </location>
</feature>
<feature type="compositionally biased region" description="Polar residues" evidence="1">
    <location>
        <begin position="648"/>
        <end position="661"/>
    </location>
</feature>
<feature type="compositionally biased region" description="Basic and acidic residues" evidence="1">
    <location>
        <begin position="834"/>
        <end position="868"/>
    </location>
</feature>
<dbReference type="GeneID" id="81585710"/>
<feature type="region of interest" description="Disordered" evidence="1">
    <location>
        <begin position="165"/>
        <end position="371"/>
    </location>
</feature>
<reference evidence="2" key="1">
    <citation type="journal article" date="2023" name="IMA Fungus">
        <title>Comparative genomic study of the Penicillium genus elucidates a diverse pangenome and 15 lateral gene transfer events.</title>
        <authorList>
            <person name="Petersen C."/>
            <person name="Sorensen T."/>
            <person name="Nielsen M.R."/>
            <person name="Sondergaard T.E."/>
            <person name="Sorensen J.L."/>
            <person name="Fitzpatrick D.A."/>
            <person name="Frisvad J.C."/>
            <person name="Nielsen K.L."/>
        </authorList>
    </citation>
    <scope>NUCLEOTIDE SEQUENCE</scope>
    <source>
        <strain evidence="2">IBT 12815</strain>
    </source>
</reference>
<feature type="compositionally biased region" description="Acidic residues" evidence="1">
    <location>
        <begin position="415"/>
        <end position="429"/>
    </location>
</feature>
<feature type="compositionally biased region" description="Polar residues" evidence="1">
    <location>
        <begin position="581"/>
        <end position="597"/>
    </location>
</feature>
<evidence type="ECO:0008006" key="4">
    <source>
        <dbReference type="Google" id="ProtNLM"/>
    </source>
</evidence>
<organism evidence="2 3">
    <name type="scientific">Penicillium hordei</name>
    <dbReference type="NCBI Taxonomy" id="40994"/>
    <lineage>
        <taxon>Eukaryota</taxon>
        <taxon>Fungi</taxon>
        <taxon>Dikarya</taxon>
        <taxon>Ascomycota</taxon>
        <taxon>Pezizomycotina</taxon>
        <taxon>Eurotiomycetes</taxon>
        <taxon>Eurotiomycetidae</taxon>
        <taxon>Eurotiales</taxon>
        <taxon>Aspergillaceae</taxon>
        <taxon>Penicillium</taxon>
    </lineage>
</organism>
<accession>A0AAD6ECH7</accession>